<dbReference type="FunFam" id="3.40.449.10:FF:000005">
    <property type="entry name" value="Phosphoenolpyruvate carboxykinase [GTP]"/>
    <property type="match status" value="1"/>
</dbReference>
<comment type="function">
    <text evidence="11">Catalyzes the conversion of oxaloacetate (OAA) to phosphoenolpyruvate (PEP), the rate-limiting step in the metabolic pathway that produces glucose from lactate and other precursors derived from the citric acid cycle.</text>
</comment>
<keyword evidence="4 11" id="KW-0312">Gluconeogenesis</keyword>
<dbReference type="OrthoDB" id="9758871at2"/>
<feature type="binding site" evidence="11">
    <location>
        <position position="391"/>
    </location>
    <ligand>
        <name>GTP</name>
        <dbReference type="ChEBI" id="CHEBI:37565"/>
    </ligand>
</feature>
<feature type="binding site" evidence="11">
    <location>
        <position position="251"/>
    </location>
    <ligand>
        <name>Mn(2+)</name>
        <dbReference type="ChEBI" id="CHEBI:29035"/>
    </ligand>
</feature>
<dbReference type="PANTHER" id="PTHR11561">
    <property type="entry name" value="PHOSPHOENOLPYRUVATE CARBOXYKINASE"/>
    <property type="match status" value="1"/>
</dbReference>
<keyword evidence="7 11" id="KW-0210">Decarboxylase</keyword>
<feature type="binding site" evidence="11">
    <location>
        <begin position="222"/>
        <end position="224"/>
    </location>
    <ligand>
        <name>substrate</name>
    </ligand>
</feature>
<dbReference type="GO" id="GO:0019543">
    <property type="term" value="P:propionate catabolic process"/>
    <property type="evidence" value="ECO:0007669"/>
    <property type="project" value="TreeGrafter"/>
</dbReference>
<dbReference type="Gene3D" id="2.170.8.10">
    <property type="entry name" value="Phosphoenolpyruvate Carboxykinase, domain 2"/>
    <property type="match status" value="1"/>
</dbReference>
<dbReference type="Gene3D" id="3.90.228.20">
    <property type="match status" value="1"/>
</dbReference>
<proteinExistence type="inferred from homology"/>
<keyword evidence="10 11" id="KW-0456">Lyase</keyword>
<evidence type="ECO:0000256" key="4">
    <source>
        <dbReference type="ARBA" id="ARBA00022432"/>
    </source>
</evidence>
<dbReference type="InterPro" id="IPR013035">
    <property type="entry name" value="PEP_carboxykinase_C"/>
</dbReference>
<evidence type="ECO:0000259" key="13">
    <source>
        <dbReference type="Pfam" id="PF17297"/>
    </source>
</evidence>
<feature type="binding site" evidence="11">
    <location>
        <position position="273"/>
    </location>
    <ligand>
        <name>substrate</name>
    </ligand>
</feature>
<evidence type="ECO:0000259" key="12">
    <source>
        <dbReference type="Pfam" id="PF00821"/>
    </source>
</evidence>
<dbReference type="RefSeq" id="WP_110485776.1">
    <property type="nucleotide sequence ID" value="NZ_QJVC01000015.1"/>
</dbReference>
<sequence length="609" mass="66522">MGHAPVQEHVEQAMTTHEGLASWVAEVAALTLPDTIRWVDGSAQEYAELTDQLVADGTLTRLNPELFPQSFAAFSDPKDVARVEGRTFICSEKERDAGFTNNWMEPTEMKAILNEKFAGSMRGRTMYVIPFVMGPLDAQDPKFGVEITDSAYVVTSMRIMANIGAEVLRAIEERQAFFVPALHSVGAPLAPGEKDVAWPCNEEKWIVHFPEERSIFSFGSGYGGNALLGKKCFALRIASVMARDEGWLAEHMLILKLTSPENKDYHVVAAFPSACGKTNLALLEPTIPGWKAQTLGDDINWMRFGKDGELRAVNPEAGLFGVAPGTGWSTNPNAMAAIAKGNSIFTNVALTDDGGVWWEGMTDEVPAHLTDWQGNSWTPDSETPAAHPNSRFCTPIDQVDMLSPDYFSPEGVEINAILFGGRRKTTIPLVTQARDWSHGIFMGSTLSSETTAAATGAVGVVRRDPMAMLPFIGYDAGDYLKHWIDLSAQGDQARLPQIFLVNWFRRNSSGGFAWPGFGENSRVLKWIIERIEGTAAAVETPIGFVPAEGSLDLNGLDVAASDLEDALKVDATEWESELAGIDEWYERFGDSLPAEMSAELSSLKARFSA</sequence>
<dbReference type="InterPro" id="IPR035078">
    <property type="entry name" value="PEP_carboxykinase_GTP_N"/>
</dbReference>
<dbReference type="GO" id="GO:0004613">
    <property type="term" value="F:phosphoenolpyruvate carboxykinase (GTP) activity"/>
    <property type="evidence" value="ECO:0007669"/>
    <property type="project" value="UniProtKB-UniRule"/>
</dbReference>
<evidence type="ECO:0000313" key="14">
    <source>
        <dbReference type="EMBL" id="PYI37863.1"/>
    </source>
</evidence>
<dbReference type="SUPFAM" id="SSF68923">
    <property type="entry name" value="PEP carboxykinase N-terminal domain"/>
    <property type="match status" value="1"/>
</dbReference>
<dbReference type="InterPro" id="IPR008209">
    <property type="entry name" value="PEP_carboxykinase_GTP"/>
</dbReference>
<dbReference type="GO" id="GO:0016301">
    <property type="term" value="F:kinase activity"/>
    <property type="evidence" value="ECO:0007669"/>
    <property type="project" value="UniProtKB-KW"/>
</dbReference>
<evidence type="ECO:0000256" key="5">
    <source>
        <dbReference type="ARBA" id="ARBA00022723"/>
    </source>
</evidence>
<dbReference type="Pfam" id="PF00821">
    <property type="entry name" value="PEPCK_GTP"/>
    <property type="match status" value="1"/>
</dbReference>
<evidence type="ECO:0000256" key="8">
    <source>
        <dbReference type="ARBA" id="ARBA00023134"/>
    </source>
</evidence>
<reference evidence="14 15" key="1">
    <citation type="submission" date="2018-05" db="EMBL/GenBank/DDBJ databases">
        <title>Genetic diversity of glacier-inhabiting Cryobacterium bacteria in China and description of Cryobacterium mengkeensis sp. nov. and Arthrobacter glacialis sp. nov.</title>
        <authorList>
            <person name="Liu Q."/>
            <person name="Xin Y.-H."/>
        </authorList>
    </citation>
    <scope>NUCLEOTIDE SEQUENCE [LARGE SCALE GENOMIC DNA]</scope>
    <source>
        <strain evidence="14 15">B7</strain>
    </source>
</reference>
<dbReference type="EMBL" id="QJVC01000015">
    <property type="protein sequence ID" value="PYI37863.1"/>
    <property type="molecule type" value="Genomic_DNA"/>
</dbReference>
<dbReference type="PANTHER" id="PTHR11561:SF0">
    <property type="entry name" value="PHOSPHOENOLPYRUVATE CARBOXYKINASE [GTP]-RELATED"/>
    <property type="match status" value="1"/>
</dbReference>
<dbReference type="PROSITE" id="PS00505">
    <property type="entry name" value="PEPCK_GTP"/>
    <property type="match status" value="1"/>
</dbReference>
<evidence type="ECO:0000256" key="3">
    <source>
        <dbReference type="ARBA" id="ARBA00011245"/>
    </source>
</evidence>
<feature type="binding site" evidence="11">
    <location>
        <begin position="274"/>
        <end position="279"/>
    </location>
    <ligand>
        <name>GTP</name>
        <dbReference type="ChEBI" id="CHEBI:37565"/>
    </ligand>
</feature>
<feature type="binding site" evidence="11">
    <location>
        <position position="422"/>
    </location>
    <ligand>
        <name>GTP</name>
        <dbReference type="ChEBI" id="CHEBI:37565"/>
    </ligand>
</feature>
<dbReference type="AlphaFoldDB" id="A0A2V5IUQ2"/>
<evidence type="ECO:0000256" key="9">
    <source>
        <dbReference type="ARBA" id="ARBA00023211"/>
    </source>
</evidence>
<keyword evidence="15" id="KW-1185">Reference proteome</keyword>
<dbReference type="Proteomes" id="UP000247980">
    <property type="component" value="Unassembled WGS sequence"/>
</dbReference>
<comment type="pathway">
    <text evidence="1 11">Carbohydrate biosynthesis; gluconeogenesis.</text>
</comment>
<comment type="caution">
    <text evidence="14">The sequence shown here is derived from an EMBL/GenBank/DDBJ whole genome shotgun (WGS) entry which is preliminary data.</text>
</comment>
<evidence type="ECO:0000256" key="2">
    <source>
        <dbReference type="ARBA" id="ARBA00005796"/>
    </source>
</evidence>
<organism evidence="14 15">
    <name type="scientific">Arthrobacter psychrolactophilus</name>
    <dbReference type="NCBI Taxonomy" id="92442"/>
    <lineage>
        <taxon>Bacteria</taxon>
        <taxon>Bacillati</taxon>
        <taxon>Actinomycetota</taxon>
        <taxon>Actinomycetes</taxon>
        <taxon>Micrococcales</taxon>
        <taxon>Micrococcaceae</taxon>
        <taxon>Arthrobacter</taxon>
    </lineage>
</organism>
<dbReference type="InterPro" id="IPR008210">
    <property type="entry name" value="PEP_carboxykinase_N"/>
</dbReference>
<dbReference type="GO" id="GO:0042594">
    <property type="term" value="P:response to starvation"/>
    <property type="evidence" value="ECO:0007669"/>
    <property type="project" value="TreeGrafter"/>
</dbReference>
<dbReference type="UniPathway" id="UPA00138"/>
<keyword evidence="14" id="KW-0670">Pyruvate</keyword>
<comment type="similarity">
    <text evidence="2 11">Belongs to the phosphoenolpyruvate carboxykinase [GTP] family.</text>
</comment>
<dbReference type="GO" id="GO:0006107">
    <property type="term" value="P:oxaloacetate metabolic process"/>
    <property type="evidence" value="ECO:0007669"/>
    <property type="project" value="TreeGrafter"/>
</dbReference>
<keyword evidence="6 11" id="KW-0547">Nucleotide-binding</keyword>
<comment type="subcellular location">
    <subcellularLocation>
        <location evidence="11">Cytoplasm</location>
    </subcellularLocation>
</comment>
<keyword evidence="14" id="KW-0808">Transferase</keyword>
<dbReference type="HAMAP" id="MF_00452">
    <property type="entry name" value="PEPCK_GTP"/>
    <property type="match status" value="1"/>
</dbReference>
<dbReference type="NCBIfam" id="NF003253">
    <property type="entry name" value="PRK04210.1"/>
    <property type="match status" value="1"/>
</dbReference>
<dbReference type="GO" id="GO:0046327">
    <property type="term" value="P:glycerol biosynthetic process from pyruvate"/>
    <property type="evidence" value="ECO:0007669"/>
    <property type="project" value="TreeGrafter"/>
</dbReference>
<evidence type="ECO:0000256" key="10">
    <source>
        <dbReference type="ARBA" id="ARBA00023239"/>
    </source>
</evidence>
<feature type="binding site" evidence="11">
    <location>
        <begin position="517"/>
        <end position="520"/>
    </location>
    <ligand>
        <name>GTP</name>
        <dbReference type="ChEBI" id="CHEBI:37565"/>
    </ligand>
</feature>
<feature type="binding site" evidence="11">
    <location>
        <position position="231"/>
    </location>
    <ligand>
        <name>Mn(2+)</name>
        <dbReference type="ChEBI" id="CHEBI:29035"/>
    </ligand>
</feature>
<keyword evidence="5 11" id="KW-0479">Metal-binding</keyword>
<dbReference type="PIRSF" id="PIRSF001348">
    <property type="entry name" value="PEP_carboxykinase_GTP"/>
    <property type="match status" value="1"/>
</dbReference>
<keyword evidence="8 11" id="KW-0342">GTP-binding</keyword>
<accession>A0A2V5IUQ2</accession>
<evidence type="ECO:0000256" key="7">
    <source>
        <dbReference type="ARBA" id="ARBA00022793"/>
    </source>
</evidence>
<dbReference type="GO" id="GO:0030145">
    <property type="term" value="F:manganese ion binding"/>
    <property type="evidence" value="ECO:0007669"/>
    <property type="project" value="UniProtKB-UniRule"/>
</dbReference>
<dbReference type="EC" id="4.1.1.32" evidence="11"/>
<dbReference type="Gene3D" id="3.40.449.10">
    <property type="entry name" value="Phosphoenolpyruvate Carboxykinase, domain 1"/>
    <property type="match status" value="1"/>
</dbReference>
<protein>
    <recommendedName>
        <fullName evidence="11">Phosphoenolpyruvate carboxykinase [GTP]</fullName>
        <shortName evidence="11">PEP carboxykinase</shortName>
        <shortName evidence="11">PEPCK</shortName>
        <ecNumber evidence="11">4.1.1.32</ecNumber>
    </recommendedName>
    <alternativeName>
        <fullName evidence="11">GTP-dependent phosphoenolpyruvate carboxykinase</fullName>
        <shortName evidence="11">GTP-PEPCK</shortName>
    </alternativeName>
</protein>
<feature type="active site" evidence="11">
    <location>
        <position position="275"/>
    </location>
</feature>
<dbReference type="GO" id="GO:0071333">
    <property type="term" value="P:cellular response to glucose stimulus"/>
    <property type="evidence" value="ECO:0007669"/>
    <property type="project" value="TreeGrafter"/>
</dbReference>
<dbReference type="SMR" id="A0A2V5IUQ2"/>
<name>A0A2V5IUQ2_9MICC</name>
<dbReference type="GO" id="GO:0006094">
    <property type="term" value="P:gluconeogenesis"/>
    <property type="evidence" value="ECO:0007669"/>
    <property type="project" value="UniProtKB-UniRule"/>
</dbReference>
<feature type="binding site" evidence="11">
    <location>
        <begin position="389"/>
        <end position="391"/>
    </location>
    <ligand>
        <name>substrate</name>
    </ligand>
</feature>
<dbReference type="GO" id="GO:0005829">
    <property type="term" value="C:cytosol"/>
    <property type="evidence" value="ECO:0007669"/>
    <property type="project" value="TreeGrafter"/>
</dbReference>
<evidence type="ECO:0000256" key="11">
    <source>
        <dbReference type="HAMAP-Rule" id="MF_00452"/>
    </source>
</evidence>
<dbReference type="CDD" id="cd00819">
    <property type="entry name" value="PEPCK_GTP"/>
    <property type="match status" value="1"/>
</dbReference>
<evidence type="ECO:0000256" key="1">
    <source>
        <dbReference type="ARBA" id="ARBA00004742"/>
    </source>
</evidence>
<evidence type="ECO:0000256" key="6">
    <source>
        <dbReference type="ARBA" id="ARBA00022741"/>
    </source>
</evidence>
<feature type="domain" description="Phosphoenolpyruvate carboxykinase GTP-utilising N-terminal" evidence="13">
    <location>
        <begin position="23"/>
        <end position="243"/>
    </location>
</feature>
<gene>
    <name evidence="11" type="primary">pckG</name>
    <name evidence="14" type="ORF">CVS30_13060</name>
</gene>
<comment type="cofactor">
    <cofactor evidence="11">
        <name>Mn(2+)</name>
        <dbReference type="ChEBI" id="CHEBI:29035"/>
    </cofactor>
    <text evidence="11">Binds 1 Mn(2+) ion per subunit.</text>
</comment>
<evidence type="ECO:0000313" key="15">
    <source>
        <dbReference type="Proteomes" id="UP000247980"/>
    </source>
</evidence>
<feature type="binding site" evidence="11">
    <location>
        <position position="298"/>
    </location>
    <ligand>
        <name>Mn(2+)</name>
        <dbReference type="ChEBI" id="CHEBI:29035"/>
    </ligand>
</feature>
<keyword evidence="14" id="KW-0418">Kinase</keyword>
<dbReference type="GO" id="GO:0005525">
    <property type="term" value="F:GTP binding"/>
    <property type="evidence" value="ECO:0007669"/>
    <property type="project" value="UniProtKB-UniRule"/>
</dbReference>
<dbReference type="SUPFAM" id="SSF53795">
    <property type="entry name" value="PEP carboxykinase-like"/>
    <property type="match status" value="1"/>
</dbReference>
<feature type="domain" description="Phosphoenolpyruvate carboxykinase C-terminal P-loop" evidence="12">
    <location>
        <begin position="247"/>
        <end position="606"/>
    </location>
</feature>
<keyword evidence="11" id="KW-0963">Cytoplasm</keyword>
<dbReference type="GO" id="GO:0033993">
    <property type="term" value="P:response to lipid"/>
    <property type="evidence" value="ECO:0007669"/>
    <property type="project" value="TreeGrafter"/>
</dbReference>
<comment type="subunit">
    <text evidence="3 11">Monomer.</text>
</comment>
<feature type="binding site" evidence="11">
    <location>
        <position position="82"/>
    </location>
    <ligand>
        <name>substrate</name>
    </ligand>
</feature>
<dbReference type="InterPro" id="IPR035077">
    <property type="entry name" value="PEP_carboxykinase_GTP_C"/>
</dbReference>
<keyword evidence="9 11" id="KW-0464">Manganese</keyword>
<dbReference type="InterPro" id="IPR018091">
    <property type="entry name" value="PEP_carboxykin_GTP_CS"/>
</dbReference>
<comment type="catalytic activity">
    <reaction evidence="11">
        <text>oxaloacetate + GTP = phosphoenolpyruvate + GDP + CO2</text>
        <dbReference type="Rhea" id="RHEA:10388"/>
        <dbReference type="ChEBI" id="CHEBI:16452"/>
        <dbReference type="ChEBI" id="CHEBI:16526"/>
        <dbReference type="ChEBI" id="CHEBI:37565"/>
        <dbReference type="ChEBI" id="CHEBI:58189"/>
        <dbReference type="ChEBI" id="CHEBI:58702"/>
        <dbReference type="EC" id="4.1.1.32"/>
    </reaction>
</comment>
<dbReference type="Pfam" id="PF17297">
    <property type="entry name" value="PEPCK_N"/>
    <property type="match status" value="1"/>
</dbReference>